<accession>A0A0B4XJ78</accession>
<dbReference type="RefSeq" id="WP_082027615.1">
    <property type="nucleotide sequence ID" value="NZ_CP004387.1"/>
</dbReference>
<evidence type="ECO:0000256" key="1">
    <source>
        <dbReference type="SAM" id="Phobius"/>
    </source>
</evidence>
<keyword evidence="1" id="KW-1133">Transmembrane helix</keyword>
<evidence type="ECO:0000313" key="2">
    <source>
        <dbReference type="EMBL" id="AJD47101.1"/>
    </source>
</evidence>
<dbReference type="KEGG" id="apac:S7S_03395"/>
<keyword evidence="1" id="KW-0812">Transmembrane</keyword>
<dbReference type="EMBL" id="CP004387">
    <property type="protein sequence ID" value="AJD47101.1"/>
    <property type="molecule type" value="Genomic_DNA"/>
</dbReference>
<dbReference type="STRING" id="391936.S7S_03395"/>
<feature type="transmembrane region" description="Helical" evidence="1">
    <location>
        <begin position="23"/>
        <end position="43"/>
    </location>
</feature>
<organism evidence="2 3">
    <name type="scientific">Isoalcanivorax pacificus W11-5</name>
    <dbReference type="NCBI Taxonomy" id="391936"/>
    <lineage>
        <taxon>Bacteria</taxon>
        <taxon>Pseudomonadati</taxon>
        <taxon>Pseudomonadota</taxon>
        <taxon>Gammaproteobacteria</taxon>
        <taxon>Oceanospirillales</taxon>
        <taxon>Alcanivoracaceae</taxon>
        <taxon>Isoalcanivorax</taxon>
    </lineage>
</organism>
<keyword evidence="1" id="KW-0472">Membrane</keyword>
<gene>
    <name evidence="2" type="ORF">S7S_03395</name>
</gene>
<dbReference type="AlphaFoldDB" id="A0A0B4XJ78"/>
<dbReference type="HOGENOM" id="CLU_172316_0_0_6"/>
<dbReference type="Pfam" id="PF11196">
    <property type="entry name" value="DUF2834"/>
    <property type="match status" value="1"/>
</dbReference>
<feature type="transmembrane region" description="Helical" evidence="1">
    <location>
        <begin position="55"/>
        <end position="75"/>
    </location>
</feature>
<dbReference type="OrthoDB" id="7062863at2"/>
<sequence>MPPLLDNPDILGAALAGFVNPYAAGYATDTIMCWCVLAVWVLYEARATGIKYGWIALVLGVVPGVATGFAIYLLIRLNQQLERV</sequence>
<name>A0A0B4XJ78_9GAMM</name>
<dbReference type="Proteomes" id="UP000006764">
    <property type="component" value="Chromosome"/>
</dbReference>
<evidence type="ECO:0008006" key="4">
    <source>
        <dbReference type="Google" id="ProtNLM"/>
    </source>
</evidence>
<keyword evidence="3" id="KW-1185">Reference proteome</keyword>
<protein>
    <recommendedName>
        <fullName evidence="4">DUF2834 domain-containing protein</fullName>
    </recommendedName>
</protein>
<dbReference type="InterPro" id="IPR021362">
    <property type="entry name" value="DUF2834"/>
</dbReference>
<reference evidence="2 3" key="1">
    <citation type="journal article" date="2012" name="J. Bacteriol.">
        <title>Genome sequence of an alkane-degrading bacterium, Alcanivorax pacificus type strain W11-5, isolated from deep sea sediment.</title>
        <authorList>
            <person name="Lai Q."/>
            <person name="Shao Z."/>
        </authorList>
    </citation>
    <scope>NUCLEOTIDE SEQUENCE [LARGE SCALE GENOMIC DNA]</scope>
    <source>
        <strain evidence="2 3">W11-5</strain>
    </source>
</reference>
<proteinExistence type="predicted"/>
<evidence type="ECO:0000313" key="3">
    <source>
        <dbReference type="Proteomes" id="UP000006764"/>
    </source>
</evidence>